<feature type="transmembrane region" description="Helical" evidence="5">
    <location>
        <begin position="36"/>
        <end position="57"/>
    </location>
</feature>
<comment type="caution">
    <text evidence="6">The sequence shown here is derived from an EMBL/GenBank/DDBJ whole genome shotgun (WGS) entry which is preliminary data.</text>
</comment>
<feature type="transmembrane region" description="Helical" evidence="5">
    <location>
        <begin position="6"/>
        <end position="24"/>
    </location>
</feature>
<evidence type="ECO:0008006" key="8">
    <source>
        <dbReference type="Google" id="ProtNLM"/>
    </source>
</evidence>
<feature type="transmembrane region" description="Helical" evidence="5">
    <location>
        <begin position="190"/>
        <end position="206"/>
    </location>
</feature>
<feature type="transmembrane region" description="Helical" evidence="5">
    <location>
        <begin position="133"/>
        <end position="153"/>
    </location>
</feature>
<dbReference type="OrthoDB" id="1650809at2"/>
<keyword evidence="3 5" id="KW-1133">Transmembrane helix</keyword>
<evidence type="ECO:0000256" key="2">
    <source>
        <dbReference type="ARBA" id="ARBA00022692"/>
    </source>
</evidence>
<dbReference type="AlphaFoldDB" id="A0A0J9EEG5"/>
<keyword evidence="2 5" id="KW-0812">Transmembrane</keyword>
<dbReference type="EMBL" id="ADLK01000042">
    <property type="protein sequence ID" value="KMW14010.1"/>
    <property type="molecule type" value="Genomic_DNA"/>
</dbReference>
<dbReference type="PATRIC" id="fig|742734.4.peg.5296"/>
<reference evidence="6 7" key="1">
    <citation type="submission" date="2011-04" db="EMBL/GenBank/DDBJ databases">
        <title>The Genome Sequence of Clostridium citroniae WAL-19142.</title>
        <authorList>
            <consortium name="The Broad Institute Genome Sequencing Platform"/>
            <person name="Earl A."/>
            <person name="Ward D."/>
            <person name="Feldgarden M."/>
            <person name="Gevers D."/>
            <person name="Warren Y.A."/>
            <person name="Tyrrell K.L."/>
            <person name="Citron D.M."/>
            <person name="Goldstein E.J."/>
            <person name="Daigneault M."/>
            <person name="Allen-Vercoe E."/>
            <person name="Young S.K."/>
            <person name="Zeng Q."/>
            <person name="Gargeya S."/>
            <person name="Fitzgerald M."/>
            <person name="Haas B."/>
            <person name="Abouelleil A."/>
            <person name="Alvarado L."/>
            <person name="Arachchi H.M."/>
            <person name="Berlin A."/>
            <person name="Brown A."/>
            <person name="Chapman S.B."/>
            <person name="Chen Z."/>
            <person name="Dunbar C."/>
            <person name="Freedman E."/>
            <person name="Gearin G."/>
            <person name="Gellesch M."/>
            <person name="Goldberg J."/>
            <person name="Griggs A."/>
            <person name="Gujja S."/>
            <person name="Heilman E.R."/>
            <person name="Heiman D."/>
            <person name="Howarth C."/>
            <person name="Larson L."/>
            <person name="Lui A."/>
            <person name="MacDonald P.J."/>
            <person name="Mehta T."/>
            <person name="Montmayeur A."/>
            <person name="Murphy C."/>
            <person name="Neiman D."/>
            <person name="Pearson M."/>
            <person name="Priest M."/>
            <person name="Roberts A."/>
            <person name="Saif S."/>
            <person name="Shea T."/>
            <person name="Shenoy N."/>
            <person name="Sisk P."/>
            <person name="Stolte C."/>
            <person name="Sykes S."/>
            <person name="White J."/>
            <person name="Yandava C."/>
            <person name="Wortman J."/>
            <person name="Nusbaum C."/>
            <person name="Birren B."/>
        </authorList>
    </citation>
    <scope>NUCLEOTIDE SEQUENCE [LARGE SCALE GENOMIC DNA]</scope>
    <source>
        <strain evidence="6 7">WAL-19142</strain>
    </source>
</reference>
<gene>
    <name evidence="6" type="ORF">HMPREF9470_04949</name>
</gene>
<dbReference type="GeneID" id="93164785"/>
<sequence length="207" mass="22108">MFGSLILVFALCTDTFVASLAYGANRVHVTWGKVALLNGICSGCLGLALGMGSLIDAFMPEDLTKIICFVCLFALGFVKLLDYSIKAFINRNCHIRRNLSFNLSGLKVIVSIYGDPMAADVDGSLSLGWKETVFLALAMSIDSLVAGTMAAFLNLPTGATLGLSFVVGVCMMYAGLWLGGKVASKWKCDLSWISGVLLMILALMKVL</sequence>
<organism evidence="6 7">
    <name type="scientific">[Clostridium] citroniae WAL-19142</name>
    <dbReference type="NCBI Taxonomy" id="742734"/>
    <lineage>
        <taxon>Bacteria</taxon>
        <taxon>Bacillati</taxon>
        <taxon>Bacillota</taxon>
        <taxon>Clostridia</taxon>
        <taxon>Lachnospirales</taxon>
        <taxon>Lachnospiraceae</taxon>
        <taxon>Enterocloster</taxon>
    </lineage>
</organism>
<evidence type="ECO:0000256" key="1">
    <source>
        <dbReference type="ARBA" id="ARBA00022475"/>
    </source>
</evidence>
<name>A0A0J9EEG5_9FIRM</name>
<feature type="transmembrane region" description="Helical" evidence="5">
    <location>
        <begin position="63"/>
        <end position="81"/>
    </location>
</feature>
<feature type="transmembrane region" description="Helical" evidence="5">
    <location>
        <begin position="159"/>
        <end position="178"/>
    </location>
</feature>
<evidence type="ECO:0000256" key="3">
    <source>
        <dbReference type="ARBA" id="ARBA00022989"/>
    </source>
</evidence>
<keyword evidence="4 5" id="KW-0472">Membrane</keyword>
<evidence type="ECO:0000313" key="7">
    <source>
        <dbReference type="Proteomes" id="UP000037392"/>
    </source>
</evidence>
<keyword evidence="1" id="KW-1003">Cell membrane</keyword>
<evidence type="ECO:0000313" key="6">
    <source>
        <dbReference type="EMBL" id="KMW14010.1"/>
    </source>
</evidence>
<protein>
    <recommendedName>
        <fullName evidence="8">Sporulation protein YtaF</fullName>
    </recommendedName>
</protein>
<evidence type="ECO:0000256" key="4">
    <source>
        <dbReference type="ARBA" id="ARBA00023136"/>
    </source>
</evidence>
<dbReference type="Pfam" id="PF02659">
    <property type="entry name" value="Mntp"/>
    <property type="match status" value="1"/>
</dbReference>
<dbReference type="InterPro" id="IPR003810">
    <property type="entry name" value="Mntp/YtaF"/>
</dbReference>
<dbReference type="Proteomes" id="UP000037392">
    <property type="component" value="Unassembled WGS sequence"/>
</dbReference>
<evidence type="ECO:0000256" key="5">
    <source>
        <dbReference type="SAM" id="Phobius"/>
    </source>
</evidence>
<accession>A0A0J9EEG5</accession>
<dbReference type="RefSeq" id="WP_007868987.1">
    <property type="nucleotide sequence ID" value="NZ_KQ235884.1"/>
</dbReference>
<dbReference type="PANTHER" id="PTHR35529:SF2">
    <property type="entry name" value="SPORULATION PROTEIN YTAF-RELATED"/>
    <property type="match status" value="1"/>
</dbReference>
<dbReference type="PANTHER" id="PTHR35529">
    <property type="entry name" value="MANGANESE EFFLUX PUMP MNTP-RELATED"/>
    <property type="match status" value="1"/>
</dbReference>
<proteinExistence type="predicted"/>